<reference evidence="2" key="2">
    <citation type="submission" date="2020-11" db="EMBL/GenBank/DDBJ databases">
        <authorList>
            <person name="Cecchin M."/>
            <person name="Marcolungo L."/>
            <person name="Rossato M."/>
            <person name="Girolomoni L."/>
            <person name="Cosentino E."/>
            <person name="Cuine S."/>
            <person name="Li-Beisson Y."/>
            <person name="Delledonne M."/>
            <person name="Ballottari M."/>
        </authorList>
    </citation>
    <scope>NUCLEOTIDE SEQUENCE</scope>
    <source>
        <strain evidence="2">211/11P</strain>
        <tissue evidence="2">Whole cell</tissue>
    </source>
</reference>
<dbReference type="AlphaFoldDB" id="A0A9D4TRR2"/>
<evidence type="ECO:0000313" key="2">
    <source>
        <dbReference type="EMBL" id="KAI3432769.1"/>
    </source>
</evidence>
<dbReference type="EMBL" id="SIDB01000005">
    <property type="protein sequence ID" value="KAI3432769.1"/>
    <property type="molecule type" value="Genomic_DNA"/>
</dbReference>
<reference evidence="2" key="1">
    <citation type="journal article" date="2019" name="Plant J.">
        <title>Chlorella vulgaris genome assembly and annotation reveals the molecular basis for metabolic acclimation to high light conditions.</title>
        <authorList>
            <person name="Cecchin M."/>
            <person name="Marcolungo L."/>
            <person name="Rossato M."/>
            <person name="Girolomoni L."/>
            <person name="Cosentino E."/>
            <person name="Cuine S."/>
            <person name="Li-Beisson Y."/>
            <person name="Delledonne M."/>
            <person name="Ballottari M."/>
        </authorList>
    </citation>
    <scope>NUCLEOTIDE SEQUENCE</scope>
    <source>
        <strain evidence="2">211/11P</strain>
    </source>
</reference>
<comment type="caution">
    <text evidence="2">The sequence shown here is derived from an EMBL/GenBank/DDBJ whole genome shotgun (WGS) entry which is preliminary data.</text>
</comment>
<proteinExistence type="predicted"/>
<protein>
    <submittedName>
        <fullName evidence="2">Uncharacterized protein</fullName>
    </submittedName>
</protein>
<keyword evidence="3" id="KW-1185">Reference proteome</keyword>
<accession>A0A9D4TRR2</accession>
<gene>
    <name evidence="2" type="ORF">D9Q98_004309</name>
</gene>
<evidence type="ECO:0000256" key="1">
    <source>
        <dbReference type="SAM" id="MobiDB-lite"/>
    </source>
</evidence>
<evidence type="ECO:0000313" key="3">
    <source>
        <dbReference type="Proteomes" id="UP001055712"/>
    </source>
</evidence>
<dbReference type="Proteomes" id="UP001055712">
    <property type="component" value="Unassembled WGS sequence"/>
</dbReference>
<dbReference type="OrthoDB" id="511788at2759"/>
<name>A0A9D4TRR2_CHLVU</name>
<organism evidence="2 3">
    <name type="scientific">Chlorella vulgaris</name>
    <name type="common">Green alga</name>
    <dbReference type="NCBI Taxonomy" id="3077"/>
    <lineage>
        <taxon>Eukaryota</taxon>
        <taxon>Viridiplantae</taxon>
        <taxon>Chlorophyta</taxon>
        <taxon>core chlorophytes</taxon>
        <taxon>Trebouxiophyceae</taxon>
        <taxon>Chlorellales</taxon>
        <taxon>Chlorellaceae</taxon>
        <taxon>Chlorella clade</taxon>
        <taxon>Chlorella</taxon>
    </lineage>
</organism>
<sequence>MLPFSRTETLSPAQADRVKRRCGVAAGTLQQCLAANPTNPDVCSSLETQVVHCQAEVVCMQLAADHQRCFKRVVNSQGTIPFSACDKEVAAMKQCLRRFKLYPYTSSSSSSGGGGSGGGSRRPAR</sequence>
<feature type="compositionally biased region" description="Gly residues" evidence="1">
    <location>
        <begin position="111"/>
        <end position="125"/>
    </location>
</feature>
<feature type="region of interest" description="Disordered" evidence="1">
    <location>
        <begin position="104"/>
        <end position="125"/>
    </location>
</feature>